<feature type="transmembrane region" description="Helical" evidence="6">
    <location>
        <begin position="129"/>
        <end position="150"/>
    </location>
</feature>
<feature type="transmembrane region" description="Helical" evidence="6">
    <location>
        <begin position="206"/>
        <end position="229"/>
    </location>
</feature>
<evidence type="ECO:0000256" key="3">
    <source>
        <dbReference type="ARBA" id="ARBA00022989"/>
    </source>
</evidence>
<feature type="transmembrane region" description="Helical" evidence="6">
    <location>
        <begin position="170"/>
        <end position="194"/>
    </location>
</feature>
<evidence type="ECO:0000259" key="7">
    <source>
        <dbReference type="Pfam" id="PF20684"/>
    </source>
</evidence>
<dbReference type="GO" id="GO:0016020">
    <property type="term" value="C:membrane"/>
    <property type="evidence" value="ECO:0007669"/>
    <property type="project" value="UniProtKB-SubCell"/>
</dbReference>
<feature type="transmembrane region" description="Helical" evidence="6">
    <location>
        <begin position="12"/>
        <end position="30"/>
    </location>
</feature>
<dbReference type="PANTHER" id="PTHR33048:SF92">
    <property type="entry name" value="INTEGRAL MEMBRANE PROTEIN"/>
    <property type="match status" value="1"/>
</dbReference>
<feature type="transmembrane region" description="Helical" evidence="6">
    <location>
        <begin position="42"/>
        <end position="63"/>
    </location>
</feature>
<dbReference type="Proteomes" id="UP000325558">
    <property type="component" value="Unassembled WGS sequence"/>
</dbReference>
<dbReference type="PANTHER" id="PTHR33048">
    <property type="entry name" value="PTH11-LIKE INTEGRAL MEMBRANE PROTEIN (AFU_ORTHOLOGUE AFUA_5G11245)"/>
    <property type="match status" value="1"/>
</dbReference>
<dbReference type="OrthoDB" id="444631at2759"/>
<dbReference type="EMBL" id="ML737193">
    <property type="protein sequence ID" value="KAE8336605.1"/>
    <property type="molecule type" value="Genomic_DNA"/>
</dbReference>
<keyword evidence="4 6" id="KW-0472">Membrane</keyword>
<feature type="transmembrane region" description="Helical" evidence="6">
    <location>
        <begin position="241"/>
        <end position="261"/>
    </location>
</feature>
<evidence type="ECO:0000256" key="6">
    <source>
        <dbReference type="SAM" id="Phobius"/>
    </source>
</evidence>
<evidence type="ECO:0000256" key="4">
    <source>
        <dbReference type="ARBA" id="ARBA00023136"/>
    </source>
</evidence>
<comment type="subcellular location">
    <subcellularLocation>
        <location evidence="1">Membrane</location>
        <topology evidence="1">Multi-pass membrane protein</topology>
    </subcellularLocation>
</comment>
<comment type="similarity">
    <text evidence="5">Belongs to the SAT4 family.</text>
</comment>
<sequence length="268" mass="30467">MRALSSTTVIAVEWTFLGLCLVVILARLYLRLCLQLQKAIPSDYLMCLAWLCGVWAAVNDIILKKLGWLNSESTWFDFPSDTSNAQLTQRLIFSSWFVLFAVQYLNKATLLSFFFTIFPSTLRYFTYSLWAVVIYSVLSFITSVLLVLIICLPSQSSGTNHSLCNIQSSLIIWITTWALHFSSDIFIFILPFSILHILRLGWKKKIALYITFGFGVFSIGACLARFLIVLLTYPSVPTTNLELWCALDIFTGLMVACLPSLRPYFNLI</sequence>
<protein>
    <recommendedName>
        <fullName evidence="7">Rhodopsin domain-containing protein</fullName>
    </recommendedName>
</protein>
<reference evidence="8" key="1">
    <citation type="submission" date="2019-04" db="EMBL/GenBank/DDBJ databases">
        <title>Friends and foes A comparative genomics study of 23 Aspergillus species from section Flavi.</title>
        <authorList>
            <consortium name="DOE Joint Genome Institute"/>
            <person name="Kjaerbolling I."/>
            <person name="Vesth T."/>
            <person name="Frisvad J.C."/>
            <person name="Nybo J.L."/>
            <person name="Theobald S."/>
            <person name="Kildgaard S."/>
            <person name="Isbrandt T."/>
            <person name="Kuo A."/>
            <person name="Sato A."/>
            <person name="Lyhne E.K."/>
            <person name="Kogle M.E."/>
            <person name="Wiebenga A."/>
            <person name="Kun R.S."/>
            <person name="Lubbers R.J."/>
            <person name="Makela M.R."/>
            <person name="Barry K."/>
            <person name="Chovatia M."/>
            <person name="Clum A."/>
            <person name="Daum C."/>
            <person name="Haridas S."/>
            <person name="He G."/>
            <person name="LaButti K."/>
            <person name="Lipzen A."/>
            <person name="Mondo S."/>
            <person name="Riley R."/>
            <person name="Salamov A."/>
            <person name="Simmons B.A."/>
            <person name="Magnuson J.K."/>
            <person name="Henrissat B."/>
            <person name="Mortensen U.H."/>
            <person name="Larsen T.O."/>
            <person name="Devries R.P."/>
            <person name="Grigoriev I.V."/>
            <person name="Machida M."/>
            <person name="Baker S.E."/>
            <person name="Andersen M.R."/>
        </authorList>
    </citation>
    <scope>NUCLEOTIDE SEQUENCE</scope>
    <source>
        <strain evidence="8">CBS 117612</strain>
    </source>
</reference>
<accession>A0A5N6XTX2</accession>
<gene>
    <name evidence="8" type="ORF">BDV24DRAFT_110116</name>
</gene>
<dbReference type="InterPro" id="IPR049326">
    <property type="entry name" value="Rhodopsin_dom_fungi"/>
</dbReference>
<dbReference type="InterPro" id="IPR052337">
    <property type="entry name" value="SAT4-like"/>
</dbReference>
<dbReference type="AlphaFoldDB" id="A0A5N6XTX2"/>
<keyword evidence="2 6" id="KW-0812">Transmembrane</keyword>
<evidence type="ECO:0000256" key="2">
    <source>
        <dbReference type="ARBA" id="ARBA00022692"/>
    </source>
</evidence>
<organism evidence="8">
    <name type="scientific">Aspergillus arachidicola</name>
    <dbReference type="NCBI Taxonomy" id="656916"/>
    <lineage>
        <taxon>Eukaryota</taxon>
        <taxon>Fungi</taxon>
        <taxon>Dikarya</taxon>
        <taxon>Ascomycota</taxon>
        <taxon>Pezizomycotina</taxon>
        <taxon>Eurotiomycetes</taxon>
        <taxon>Eurotiomycetidae</taxon>
        <taxon>Eurotiales</taxon>
        <taxon>Aspergillaceae</taxon>
        <taxon>Aspergillus</taxon>
        <taxon>Aspergillus subgen. Circumdati</taxon>
    </lineage>
</organism>
<evidence type="ECO:0000256" key="5">
    <source>
        <dbReference type="ARBA" id="ARBA00038359"/>
    </source>
</evidence>
<dbReference type="Pfam" id="PF20684">
    <property type="entry name" value="Fung_rhodopsin"/>
    <property type="match status" value="1"/>
</dbReference>
<feature type="transmembrane region" description="Helical" evidence="6">
    <location>
        <begin position="96"/>
        <end position="117"/>
    </location>
</feature>
<proteinExistence type="inferred from homology"/>
<feature type="domain" description="Rhodopsin" evidence="7">
    <location>
        <begin position="26"/>
        <end position="266"/>
    </location>
</feature>
<keyword evidence="3 6" id="KW-1133">Transmembrane helix</keyword>
<evidence type="ECO:0000313" key="8">
    <source>
        <dbReference type="EMBL" id="KAE8336605.1"/>
    </source>
</evidence>
<name>A0A5N6XTX2_9EURO</name>
<evidence type="ECO:0000256" key="1">
    <source>
        <dbReference type="ARBA" id="ARBA00004141"/>
    </source>
</evidence>